<accession>A0A448WPA1</accession>
<dbReference type="EMBL" id="CAAALY010030043">
    <property type="protein sequence ID" value="VEL16835.1"/>
    <property type="molecule type" value="Genomic_DNA"/>
</dbReference>
<evidence type="ECO:0000313" key="2">
    <source>
        <dbReference type="Proteomes" id="UP000784294"/>
    </source>
</evidence>
<dbReference type="Proteomes" id="UP000784294">
    <property type="component" value="Unassembled WGS sequence"/>
</dbReference>
<protein>
    <submittedName>
        <fullName evidence="1">Uncharacterized protein</fullName>
    </submittedName>
</protein>
<comment type="caution">
    <text evidence="1">The sequence shown here is derived from an EMBL/GenBank/DDBJ whole genome shotgun (WGS) entry which is preliminary data.</text>
</comment>
<reference evidence="1" key="1">
    <citation type="submission" date="2018-11" db="EMBL/GenBank/DDBJ databases">
        <authorList>
            <consortium name="Pathogen Informatics"/>
        </authorList>
    </citation>
    <scope>NUCLEOTIDE SEQUENCE</scope>
</reference>
<name>A0A448WPA1_9PLAT</name>
<proteinExistence type="predicted"/>
<dbReference type="AlphaFoldDB" id="A0A448WPA1"/>
<evidence type="ECO:0000313" key="1">
    <source>
        <dbReference type="EMBL" id="VEL16835.1"/>
    </source>
</evidence>
<keyword evidence="2" id="KW-1185">Reference proteome</keyword>
<gene>
    <name evidence="1" type="ORF">PXEA_LOCUS10275</name>
</gene>
<organism evidence="1 2">
    <name type="scientific">Protopolystoma xenopodis</name>
    <dbReference type="NCBI Taxonomy" id="117903"/>
    <lineage>
        <taxon>Eukaryota</taxon>
        <taxon>Metazoa</taxon>
        <taxon>Spiralia</taxon>
        <taxon>Lophotrochozoa</taxon>
        <taxon>Platyhelminthes</taxon>
        <taxon>Monogenea</taxon>
        <taxon>Polyopisthocotylea</taxon>
        <taxon>Polystomatidea</taxon>
        <taxon>Polystomatidae</taxon>
        <taxon>Protopolystoma</taxon>
    </lineage>
</organism>
<sequence length="125" mass="13489">MAENHSQALHIPSNPPPRQPQFPTICCIAASRPGFCSISLLPGTRALRADSNRPVGKGEITSLRPDSWPSEGRRWLVDVPKCQSQLPVGVAGVAVAHGVICCCYRNKAERMYGSLIETLAPNLAK</sequence>